<feature type="transmembrane region" description="Helical" evidence="2">
    <location>
        <begin position="294"/>
        <end position="317"/>
    </location>
</feature>
<dbReference type="Proteomes" id="UP000322530">
    <property type="component" value="Unassembled WGS sequence"/>
</dbReference>
<protein>
    <submittedName>
        <fullName evidence="3">Uncharacterized protein</fullName>
    </submittedName>
</protein>
<evidence type="ECO:0000256" key="1">
    <source>
        <dbReference type="SAM" id="Coils"/>
    </source>
</evidence>
<organism evidence="3 4">
    <name type="scientific">Dictyobacter arantiisoli</name>
    <dbReference type="NCBI Taxonomy" id="2014874"/>
    <lineage>
        <taxon>Bacteria</taxon>
        <taxon>Bacillati</taxon>
        <taxon>Chloroflexota</taxon>
        <taxon>Ktedonobacteria</taxon>
        <taxon>Ktedonobacterales</taxon>
        <taxon>Dictyobacteraceae</taxon>
        <taxon>Dictyobacter</taxon>
    </lineage>
</organism>
<gene>
    <name evidence="3" type="ORF">KDI_09250</name>
</gene>
<name>A0A5A5T7A4_9CHLR</name>
<keyword evidence="4" id="KW-1185">Reference proteome</keyword>
<evidence type="ECO:0000313" key="4">
    <source>
        <dbReference type="Proteomes" id="UP000322530"/>
    </source>
</evidence>
<sequence length="365" mass="41324">MFSPEEVSQTTEELGAILQTTEVLKVISQTTETLEAGPQTTEALEVISQTTEALERLPHTFEYHSASNEHQQQIVQQTQKDVLLSLGGESTTDTLAWRQIDLLREGNRHLLAAVDELRVELQQLHTEKSTLQSGFDNDVAIIHRGHQQEIAHYQAHLLELMEERNHLQEEYVSLEQRYQAFSQSFTARVDMEVQRQLCELATITDLSSTEIPAPLQIFVKAVEVKAKAEGDRFLAEALRLKREVGRMAEILGHERQQLDEERQRLMKFQQSVSDQAALRQKVLETRSRSRWQTITVLTSVGLLALLVILQFACLGLFHASLAAPVTLAILAPIVFCVLIALILASPPFQFARHVKESAPRKKKIR</sequence>
<keyword evidence="2" id="KW-1133">Transmembrane helix</keyword>
<comment type="caution">
    <text evidence="3">The sequence shown here is derived from an EMBL/GenBank/DDBJ whole genome shotgun (WGS) entry which is preliminary data.</text>
</comment>
<reference evidence="3 4" key="1">
    <citation type="submission" date="2019-01" db="EMBL/GenBank/DDBJ databases">
        <title>Draft genome sequence of Dictyobacter sp. Uno17.</title>
        <authorList>
            <person name="Wang C.M."/>
            <person name="Zheng Y."/>
            <person name="Sakai Y."/>
            <person name="Abe K."/>
            <person name="Yokota A."/>
            <person name="Yabe S."/>
        </authorList>
    </citation>
    <scope>NUCLEOTIDE SEQUENCE [LARGE SCALE GENOMIC DNA]</scope>
    <source>
        <strain evidence="3 4">Uno17</strain>
    </source>
</reference>
<dbReference type="RefSeq" id="WP_149400388.1">
    <property type="nucleotide sequence ID" value="NZ_BIXY01000009.1"/>
</dbReference>
<dbReference type="OrthoDB" id="153748at2"/>
<dbReference type="EMBL" id="BIXY01000009">
    <property type="protein sequence ID" value="GCF07361.1"/>
    <property type="molecule type" value="Genomic_DNA"/>
</dbReference>
<accession>A0A5A5T7A4</accession>
<feature type="coiled-coil region" evidence="1">
    <location>
        <begin position="107"/>
        <end position="184"/>
    </location>
</feature>
<evidence type="ECO:0000256" key="2">
    <source>
        <dbReference type="SAM" id="Phobius"/>
    </source>
</evidence>
<keyword evidence="1" id="KW-0175">Coiled coil</keyword>
<feature type="transmembrane region" description="Helical" evidence="2">
    <location>
        <begin position="323"/>
        <end position="344"/>
    </location>
</feature>
<keyword evidence="2" id="KW-0472">Membrane</keyword>
<proteinExistence type="predicted"/>
<keyword evidence="2" id="KW-0812">Transmembrane</keyword>
<dbReference type="AlphaFoldDB" id="A0A5A5T7A4"/>
<evidence type="ECO:0000313" key="3">
    <source>
        <dbReference type="EMBL" id="GCF07361.1"/>
    </source>
</evidence>